<dbReference type="SUPFAM" id="SSF46785">
    <property type="entry name" value="Winged helix' DNA-binding domain"/>
    <property type="match status" value="1"/>
</dbReference>
<evidence type="ECO:0000259" key="1">
    <source>
        <dbReference type="Pfam" id="PF09860"/>
    </source>
</evidence>
<evidence type="ECO:0000313" key="3">
    <source>
        <dbReference type="Proteomes" id="UP001595923"/>
    </source>
</evidence>
<dbReference type="InterPro" id="IPR036390">
    <property type="entry name" value="WH_DNA-bd_sf"/>
</dbReference>
<dbReference type="Pfam" id="PF09860">
    <property type="entry name" value="DUF2087"/>
    <property type="match status" value="1"/>
</dbReference>
<evidence type="ECO:0000313" key="2">
    <source>
        <dbReference type="EMBL" id="MFC4560421.1"/>
    </source>
</evidence>
<feature type="domain" description="DUF2087" evidence="1">
    <location>
        <begin position="109"/>
        <end position="174"/>
    </location>
</feature>
<name>A0ABV9DQD9_9ACTN</name>
<accession>A0ABV9DQD9</accession>
<sequence length="181" mass="19461">MPAGEPLRLLSLLSAPERLRIFSAVVLGATTTDDAAERAGIPVREALRCLGRLERGGLVERRGARWAARPDVLGDAVAAASAPDPSDLAEEDGDEADSAVAAFTRDGHIVALPVRRSERLVLLDHVARAFEPGVRYAEAEVNAVLRSISTDHATLRRSLVDEGFLDRDTGHYWRCGGTVDV</sequence>
<organism evidence="2 3">
    <name type="scientific">Nocardiopsis mangrovi</name>
    <dbReference type="NCBI Taxonomy" id="1179818"/>
    <lineage>
        <taxon>Bacteria</taxon>
        <taxon>Bacillati</taxon>
        <taxon>Actinomycetota</taxon>
        <taxon>Actinomycetes</taxon>
        <taxon>Streptosporangiales</taxon>
        <taxon>Nocardiopsidaceae</taxon>
        <taxon>Nocardiopsis</taxon>
    </lineage>
</organism>
<dbReference type="InterPro" id="IPR018656">
    <property type="entry name" value="DUF2087"/>
</dbReference>
<dbReference type="EMBL" id="JBHSFQ010000001">
    <property type="protein sequence ID" value="MFC4560421.1"/>
    <property type="molecule type" value="Genomic_DNA"/>
</dbReference>
<dbReference type="InterPro" id="IPR011991">
    <property type="entry name" value="ArsR-like_HTH"/>
</dbReference>
<keyword evidence="3" id="KW-1185">Reference proteome</keyword>
<comment type="caution">
    <text evidence="2">The sequence shown here is derived from an EMBL/GenBank/DDBJ whole genome shotgun (WGS) entry which is preliminary data.</text>
</comment>
<dbReference type="CDD" id="cd00090">
    <property type="entry name" value="HTH_ARSR"/>
    <property type="match status" value="1"/>
</dbReference>
<gene>
    <name evidence="2" type="ORF">ACFO4E_00980</name>
</gene>
<protein>
    <submittedName>
        <fullName evidence="2">DUF2087 domain-containing protein</fullName>
    </submittedName>
</protein>
<dbReference type="RefSeq" id="WP_378570539.1">
    <property type="nucleotide sequence ID" value="NZ_JBHSFQ010000001.1"/>
</dbReference>
<reference evidence="3" key="1">
    <citation type="journal article" date="2019" name="Int. J. Syst. Evol. Microbiol.">
        <title>The Global Catalogue of Microorganisms (GCM) 10K type strain sequencing project: providing services to taxonomists for standard genome sequencing and annotation.</title>
        <authorList>
            <consortium name="The Broad Institute Genomics Platform"/>
            <consortium name="The Broad Institute Genome Sequencing Center for Infectious Disease"/>
            <person name="Wu L."/>
            <person name="Ma J."/>
        </authorList>
    </citation>
    <scope>NUCLEOTIDE SEQUENCE [LARGE SCALE GENOMIC DNA]</scope>
    <source>
        <strain evidence="3">XZYJ18</strain>
    </source>
</reference>
<proteinExistence type="predicted"/>
<dbReference type="Proteomes" id="UP001595923">
    <property type="component" value="Unassembled WGS sequence"/>
</dbReference>